<dbReference type="Pfam" id="PF00754">
    <property type="entry name" value="F5_F8_type_C"/>
    <property type="match status" value="5"/>
</dbReference>
<dbReference type="InterPro" id="IPR008979">
    <property type="entry name" value="Galactose-bd-like_sf"/>
</dbReference>
<protein>
    <submittedName>
        <fullName evidence="3">EGF-like repeat and discoidin I-like domain-containing protein 3</fullName>
    </submittedName>
</protein>
<gene>
    <name evidence="3" type="primary">EDIL3_6</name>
    <name evidence="3" type="ORF">OS493_025140</name>
</gene>
<feature type="signal peptide" evidence="1">
    <location>
        <begin position="1"/>
        <end position="22"/>
    </location>
</feature>
<feature type="chain" id="PRO_5040855772" evidence="1">
    <location>
        <begin position="23"/>
        <end position="833"/>
    </location>
</feature>
<feature type="domain" description="F5/8 type C" evidence="2">
    <location>
        <begin position="182"/>
        <end position="327"/>
    </location>
</feature>
<dbReference type="PANTHER" id="PTHR24543:SF325">
    <property type="entry name" value="F5_8 TYPE C DOMAIN-CONTAINING PROTEIN"/>
    <property type="match status" value="1"/>
</dbReference>
<organism evidence="3 4">
    <name type="scientific">Desmophyllum pertusum</name>
    <dbReference type="NCBI Taxonomy" id="174260"/>
    <lineage>
        <taxon>Eukaryota</taxon>
        <taxon>Metazoa</taxon>
        <taxon>Cnidaria</taxon>
        <taxon>Anthozoa</taxon>
        <taxon>Hexacorallia</taxon>
        <taxon>Scleractinia</taxon>
        <taxon>Caryophylliina</taxon>
        <taxon>Caryophylliidae</taxon>
        <taxon>Desmophyllum</taxon>
    </lineage>
</organism>
<feature type="domain" description="F5/8 type C" evidence="2">
    <location>
        <begin position="497"/>
        <end position="588"/>
    </location>
</feature>
<dbReference type="PROSITE" id="PS01285">
    <property type="entry name" value="FA58C_1"/>
    <property type="match status" value="2"/>
</dbReference>
<feature type="domain" description="F5/8 type C" evidence="2">
    <location>
        <begin position="625"/>
        <end position="727"/>
    </location>
</feature>
<keyword evidence="4" id="KW-1185">Reference proteome</keyword>
<name>A0A9W9ZZN3_9CNID</name>
<keyword evidence="1" id="KW-0732">Signal</keyword>
<dbReference type="PROSITE" id="PS50022">
    <property type="entry name" value="FA58C_3"/>
    <property type="match status" value="5"/>
</dbReference>
<evidence type="ECO:0000313" key="3">
    <source>
        <dbReference type="EMBL" id="KAJ7390440.1"/>
    </source>
</evidence>
<dbReference type="Gene3D" id="2.60.120.260">
    <property type="entry name" value="Galactose-binding domain-like"/>
    <property type="match status" value="6"/>
</dbReference>
<sequence>MDFAVKISLLLQLLLAVGYVAGDCDDPMGMENGRIANSALKAATEYSAAWGPSNGRLNHQTSYLVKANNLGQWIQVDFGKVAKVTKIGTQGRYNAGQWVTKYTVSYSIDGGYYQYQLHKPYSVPREYFANKDYQSVAVVTLDEPIIARYIRIHPIAWYSHIGLRIELYGCYSGFPTPKPPVCMAGLGLENRNIPDLSITASSMANSNYIPGQGRLHEQKGWVASAHNQQQWFQVDFGSWTKVTRVSIQGRQDAAQWLTKFKLVYSYDGVFYRDYKEDGDKAKEFDGNENQYTVVSYLLKNPIVTRYIRIIPVTWNGAVALRTDFYGCKSGFDIPKIVCASPLGMENGQISDSAIVASTRHNEYRGPERGRLNEKTEGKFYGGWVSQYADANQFLQIDLGKVTKVTRIATQGRGDAGWWSKTYTLEYSEDGGIFKIYSDGQVLQGNTDYVNSVGHILDPPIIARFIRINVETYTGYPSLRVELYGCTSGFPTPKPPVCLEALGMQNEKIPDSAVTASTEHNSQHGANNGRLHFLSMPGRVPAWAAKTNDVNQYLQVNFGDWRKVTRVAIQGRADSDQWVTSFSLSYGYDPVFFEDYKEDGVKKEHATTLTYVIHWPGFIPPVTKKCAKILGMQNDQIPDSALSASTSYNVNSMGPANGRLHFQSKSGQYGAWAVSKNDEFQWFQVDFGGFTKVSGLATQGRQDGAWWVKSYGLSYSYDGVFYKDYREDDAMKVSDTIACDFFFPYKRFESPKIVCASALGMENGQIPDSAIVASTRHDQNRGPERGRLNEKTEGIIYLCLERKSQCHDESVINDSHSAWGMTFVSRTSHPPSCI</sequence>
<dbReference type="InterPro" id="IPR000421">
    <property type="entry name" value="FA58C"/>
</dbReference>
<evidence type="ECO:0000313" key="4">
    <source>
        <dbReference type="Proteomes" id="UP001163046"/>
    </source>
</evidence>
<reference evidence="3" key="1">
    <citation type="submission" date="2023-01" db="EMBL/GenBank/DDBJ databases">
        <title>Genome assembly of the deep-sea coral Lophelia pertusa.</title>
        <authorList>
            <person name="Herrera S."/>
            <person name="Cordes E."/>
        </authorList>
    </citation>
    <scope>NUCLEOTIDE SEQUENCE</scope>
    <source>
        <strain evidence="3">USNM1676648</strain>
        <tissue evidence="3">Polyp</tissue>
    </source>
</reference>
<evidence type="ECO:0000259" key="2">
    <source>
        <dbReference type="PROSITE" id="PS50022"/>
    </source>
</evidence>
<evidence type="ECO:0000256" key="1">
    <source>
        <dbReference type="SAM" id="SignalP"/>
    </source>
</evidence>
<dbReference type="PROSITE" id="PS01286">
    <property type="entry name" value="FA58C_2"/>
    <property type="match status" value="1"/>
</dbReference>
<dbReference type="FunFam" id="2.60.120.260:FF:000016">
    <property type="entry name" value="Contactin-associated protein-like 4 isoform 1"/>
    <property type="match status" value="3"/>
</dbReference>
<dbReference type="SUPFAM" id="SSF49785">
    <property type="entry name" value="Galactose-binding domain-like"/>
    <property type="match status" value="6"/>
</dbReference>
<dbReference type="EMBL" id="MU825416">
    <property type="protein sequence ID" value="KAJ7390440.1"/>
    <property type="molecule type" value="Genomic_DNA"/>
</dbReference>
<dbReference type="SMART" id="SM00231">
    <property type="entry name" value="FA58C"/>
    <property type="match status" value="4"/>
</dbReference>
<dbReference type="CDD" id="cd00057">
    <property type="entry name" value="FA58C"/>
    <property type="match status" value="3"/>
</dbReference>
<proteinExistence type="predicted"/>
<dbReference type="PANTHER" id="PTHR24543">
    <property type="entry name" value="MULTICOPPER OXIDASE-RELATED"/>
    <property type="match status" value="1"/>
</dbReference>
<accession>A0A9W9ZZN3</accession>
<dbReference type="OrthoDB" id="6262482at2759"/>
<dbReference type="AlphaFoldDB" id="A0A9W9ZZN3"/>
<feature type="domain" description="F5/8 type C" evidence="2">
    <location>
        <begin position="338"/>
        <end position="485"/>
    </location>
</feature>
<dbReference type="Proteomes" id="UP001163046">
    <property type="component" value="Unassembled WGS sequence"/>
</dbReference>
<feature type="domain" description="F5/8 type C" evidence="2">
    <location>
        <begin position="24"/>
        <end position="170"/>
    </location>
</feature>
<comment type="caution">
    <text evidence="3">The sequence shown here is derived from an EMBL/GenBank/DDBJ whole genome shotgun (WGS) entry which is preliminary data.</text>
</comment>